<keyword evidence="3" id="KW-1185">Reference proteome</keyword>
<accession>A0A3M2LNT5</accession>
<dbReference type="Pfam" id="PF01527">
    <property type="entry name" value="HTH_Tnp_1"/>
    <property type="match status" value="1"/>
</dbReference>
<evidence type="ECO:0000313" key="2">
    <source>
        <dbReference type="EMBL" id="RMI39012.1"/>
    </source>
</evidence>
<name>A0A3M2LNT5_9ACTN</name>
<dbReference type="InterPro" id="IPR011991">
    <property type="entry name" value="ArsR-like_HTH"/>
</dbReference>
<dbReference type="SUPFAM" id="SSF46689">
    <property type="entry name" value="Homeodomain-like"/>
    <property type="match status" value="1"/>
</dbReference>
<dbReference type="GO" id="GO:0006313">
    <property type="term" value="P:DNA transposition"/>
    <property type="evidence" value="ECO:0007669"/>
    <property type="project" value="InterPro"/>
</dbReference>
<evidence type="ECO:0000256" key="1">
    <source>
        <dbReference type="SAM" id="MobiDB-lite"/>
    </source>
</evidence>
<sequence length="148" mass="15621">MRRSFRRRAVELARSGDRSVSALAKSLGISQSCLSNWMRQADIEEGRVEGLTAADLRSGSDCAGWSSLRGDDGRGRCPIDAGGRLGCVRAVQPAFDGMAVQFGKPPEDQPGSERDGGQGRDVAATADFLFPVHRLVALRGSSASVATA</sequence>
<dbReference type="EMBL" id="RFFG01000075">
    <property type="protein sequence ID" value="RMI39012.1"/>
    <property type="molecule type" value="Genomic_DNA"/>
</dbReference>
<dbReference type="GO" id="GO:0003677">
    <property type="term" value="F:DNA binding"/>
    <property type="evidence" value="ECO:0007669"/>
    <property type="project" value="InterPro"/>
</dbReference>
<dbReference type="Gene3D" id="1.10.10.60">
    <property type="entry name" value="Homeodomain-like"/>
    <property type="match status" value="1"/>
</dbReference>
<proteinExistence type="predicted"/>
<dbReference type="InterPro" id="IPR002514">
    <property type="entry name" value="Transposase_8"/>
</dbReference>
<feature type="region of interest" description="Disordered" evidence="1">
    <location>
        <begin position="101"/>
        <end position="120"/>
    </location>
</feature>
<dbReference type="AlphaFoldDB" id="A0A3M2LNT5"/>
<evidence type="ECO:0000313" key="3">
    <source>
        <dbReference type="Proteomes" id="UP000282674"/>
    </source>
</evidence>
<gene>
    <name evidence="2" type="ORF">EBO15_31115</name>
</gene>
<comment type="caution">
    <text evidence="2">The sequence shown here is derived from an EMBL/GenBank/DDBJ whole genome shotgun (WGS) entry which is preliminary data.</text>
</comment>
<dbReference type="GO" id="GO:0004803">
    <property type="term" value="F:transposase activity"/>
    <property type="evidence" value="ECO:0007669"/>
    <property type="project" value="InterPro"/>
</dbReference>
<feature type="compositionally biased region" description="Basic and acidic residues" evidence="1">
    <location>
        <begin position="105"/>
        <end position="118"/>
    </location>
</feature>
<dbReference type="Proteomes" id="UP000282674">
    <property type="component" value="Unassembled WGS sequence"/>
</dbReference>
<evidence type="ECO:0008006" key="4">
    <source>
        <dbReference type="Google" id="ProtNLM"/>
    </source>
</evidence>
<organism evidence="2 3">
    <name type="scientific">Actinomadura harenae</name>
    <dbReference type="NCBI Taxonomy" id="2483351"/>
    <lineage>
        <taxon>Bacteria</taxon>
        <taxon>Bacillati</taxon>
        <taxon>Actinomycetota</taxon>
        <taxon>Actinomycetes</taxon>
        <taxon>Streptosporangiales</taxon>
        <taxon>Thermomonosporaceae</taxon>
        <taxon>Actinomadura</taxon>
    </lineage>
</organism>
<reference evidence="2 3" key="1">
    <citation type="submission" date="2018-10" db="EMBL/GenBank/DDBJ databases">
        <title>Isolation from soil.</title>
        <authorList>
            <person name="Hu J."/>
        </authorList>
    </citation>
    <scope>NUCLEOTIDE SEQUENCE [LARGE SCALE GENOMIC DNA]</scope>
    <source>
        <strain evidence="2 3">NEAU-Ht49</strain>
    </source>
</reference>
<protein>
    <recommendedName>
        <fullName evidence="4">Helix-turn-helix domain-containing protein</fullName>
    </recommendedName>
</protein>
<dbReference type="InterPro" id="IPR009057">
    <property type="entry name" value="Homeodomain-like_sf"/>
</dbReference>
<dbReference type="CDD" id="cd00090">
    <property type="entry name" value="HTH_ARSR"/>
    <property type="match status" value="1"/>
</dbReference>